<evidence type="ECO:0000313" key="3">
    <source>
        <dbReference type="EMBL" id="KAF2207208.1"/>
    </source>
</evidence>
<dbReference type="GO" id="GO:0000147">
    <property type="term" value="P:actin cortical patch assembly"/>
    <property type="evidence" value="ECO:0007669"/>
    <property type="project" value="TreeGrafter"/>
</dbReference>
<feature type="region of interest" description="Disordered" evidence="1">
    <location>
        <begin position="451"/>
        <end position="556"/>
    </location>
</feature>
<evidence type="ECO:0000259" key="2">
    <source>
        <dbReference type="Pfam" id="PF09431"/>
    </source>
</evidence>
<keyword evidence="4" id="KW-1185">Reference proteome</keyword>
<evidence type="ECO:0000313" key="4">
    <source>
        <dbReference type="Proteomes" id="UP000799539"/>
    </source>
</evidence>
<dbReference type="EMBL" id="ML992706">
    <property type="protein sequence ID" value="KAF2207208.1"/>
    <property type="molecule type" value="Genomic_DNA"/>
</dbReference>
<protein>
    <recommendedName>
        <fullName evidence="2">SPIN90/Ldb17 leucine-rich domain-containing protein</fullName>
    </recommendedName>
</protein>
<dbReference type="GO" id="GO:0071933">
    <property type="term" value="F:Arp2/3 complex binding"/>
    <property type="evidence" value="ECO:0007669"/>
    <property type="project" value="TreeGrafter"/>
</dbReference>
<reference evidence="3" key="1">
    <citation type="journal article" date="2020" name="Stud. Mycol.">
        <title>101 Dothideomycetes genomes: a test case for predicting lifestyles and emergence of pathogens.</title>
        <authorList>
            <person name="Haridas S."/>
            <person name="Albert R."/>
            <person name="Binder M."/>
            <person name="Bloem J."/>
            <person name="Labutti K."/>
            <person name="Salamov A."/>
            <person name="Andreopoulos B."/>
            <person name="Baker S."/>
            <person name="Barry K."/>
            <person name="Bills G."/>
            <person name="Bluhm B."/>
            <person name="Cannon C."/>
            <person name="Castanera R."/>
            <person name="Culley D."/>
            <person name="Daum C."/>
            <person name="Ezra D."/>
            <person name="Gonzalez J."/>
            <person name="Henrissat B."/>
            <person name="Kuo A."/>
            <person name="Liang C."/>
            <person name="Lipzen A."/>
            <person name="Lutzoni F."/>
            <person name="Magnuson J."/>
            <person name="Mondo S."/>
            <person name="Nolan M."/>
            <person name="Ohm R."/>
            <person name="Pangilinan J."/>
            <person name="Park H.-J."/>
            <person name="Ramirez L."/>
            <person name="Alfaro M."/>
            <person name="Sun H."/>
            <person name="Tritt A."/>
            <person name="Yoshinaga Y."/>
            <person name="Zwiers L.-H."/>
            <person name="Turgeon B."/>
            <person name="Goodwin S."/>
            <person name="Spatafora J."/>
            <person name="Crous P."/>
            <person name="Grigoriev I."/>
        </authorList>
    </citation>
    <scope>NUCLEOTIDE SEQUENCE</scope>
    <source>
        <strain evidence="3">SCOH1-5</strain>
    </source>
</reference>
<proteinExistence type="predicted"/>
<evidence type="ECO:0000256" key="1">
    <source>
        <dbReference type="SAM" id="MobiDB-lite"/>
    </source>
</evidence>
<dbReference type="Proteomes" id="UP000799539">
    <property type="component" value="Unassembled WGS sequence"/>
</dbReference>
<dbReference type="PANTHER" id="PTHR13357">
    <property type="entry name" value="SH3 ADAPTER PROTEIN SPIN90 NCK INTERACTING PROTEIN WITH SH3 DOMAIN"/>
    <property type="match status" value="1"/>
</dbReference>
<name>A0A6A6EY89_9PEZI</name>
<dbReference type="OrthoDB" id="445362at2759"/>
<gene>
    <name evidence="3" type="ORF">CERZMDRAFT_51625</name>
</gene>
<sequence>MGDESDSPTHRVENEAQFWADSPTTSLASSFSEDHEQIDDALRQYLEFTSQYRAEYLPTEYHIARCCWKLFDAELFKKNEDYVRRQILYSLLQEDETETLHLVAAILLFDGRATESTFELMQAEGTFQRLIELVRDKRDEDVGLHRLLLELLFEMSRIQKLSRADLKAVDDGFILYLFQLVEELSSDAEDPYHYPIIRVLLVLNEQYMCLANAPPSPGSTEHGMTNRILKLLSLHGPSYRTFGENLILLLNRETELGPQLLILKLLYLLFTTPGTYEYFYTNDLNVLVDVIIRNLLDLDESHDSDLAPDRDGQRALRHTYLRVLCPLLKNTQLSHEGQNYKREAVRRLLHLLINRTGAHFAPVDETVIRLVIRIKQIDWIRGEGDEIGEAEEDKLTEVEATHQSKSSVSSNGGDEVVAKKLLGMSLNEAGESSLSVSVSDVSAKVIKAKPTVPAPRRMRKTSKVSANGGATTQGAMVKDGQQQKLSEVTTNEGAESTQAAMIEPRPQRRPKMPPAPPKSKYGRKVTADSLKPVEVPHHIPQRSDSRSPFADENATT</sequence>
<dbReference type="GO" id="GO:0051666">
    <property type="term" value="P:actin cortical patch localization"/>
    <property type="evidence" value="ECO:0007669"/>
    <property type="project" value="TreeGrafter"/>
</dbReference>
<feature type="compositionally biased region" description="Polar residues" evidence="1">
    <location>
        <begin position="463"/>
        <end position="499"/>
    </location>
</feature>
<dbReference type="GO" id="GO:0030479">
    <property type="term" value="C:actin cortical patch"/>
    <property type="evidence" value="ECO:0007669"/>
    <property type="project" value="TreeGrafter"/>
</dbReference>
<organism evidence="3 4">
    <name type="scientific">Cercospora zeae-maydis SCOH1-5</name>
    <dbReference type="NCBI Taxonomy" id="717836"/>
    <lineage>
        <taxon>Eukaryota</taxon>
        <taxon>Fungi</taxon>
        <taxon>Dikarya</taxon>
        <taxon>Ascomycota</taxon>
        <taxon>Pezizomycotina</taxon>
        <taxon>Dothideomycetes</taxon>
        <taxon>Dothideomycetidae</taxon>
        <taxon>Mycosphaerellales</taxon>
        <taxon>Mycosphaerellaceae</taxon>
        <taxon>Cercospora</taxon>
    </lineage>
</organism>
<dbReference type="InterPro" id="IPR018556">
    <property type="entry name" value="SPIN90/Ldb17_LRD"/>
</dbReference>
<feature type="domain" description="SPIN90/Ldb17 leucine-rich" evidence="2">
    <location>
        <begin position="190"/>
        <end position="343"/>
    </location>
</feature>
<dbReference type="Pfam" id="PF09431">
    <property type="entry name" value="SPIN90_LRD"/>
    <property type="match status" value="1"/>
</dbReference>
<accession>A0A6A6EY89</accession>
<dbReference type="InterPro" id="IPR030125">
    <property type="entry name" value="SPIN90/Ldb17"/>
</dbReference>
<dbReference type="GO" id="GO:0006897">
    <property type="term" value="P:endocytosis"/>
    <property type="evidence" value="ECO:0007669"/>
    <property type="project" value="TreeGrafter"/>
</dbReference>
<dbReference type="AlphaFoldDB" id="A0A6A6EY89"/>
<dbReference type="PANTHER" id="PTHR13357:SF1">
    <property type="entry name" value="NCK-INTERACTING PROTEIN WITH SH3 DOMAIN"/>
    <property type="match status" value="1"/>
</dbReference>
<feature type="compositionally biased region" description="Basic and acidic residues" evidence="1">
    <location>
        <begin position="534"/>
        <end position="545"/>
    </location>
</feature>